<feature type="transmembrane region" description="Helical" evidence="1">
    <location>
        <begin position="58"/>
        <end position="75"/>
    </location>
</feature>
<keyword evidence="1" id="KW-0812">Transmembrane</keyword>
<protein>
    <submittedName>
        <fullName evidence="2">Uncharacterized protein</fullName>
    </submittedName>
</protein>
<sequence>MWSATRFASSTPGVKRGFSACLYQGPRNWVVQGLLQGACQSLQCVPKKIARKRKAPEYGALVFLRFGFFLIRWLFCAWDTCPMPVHGALKRCTVVSLVQNKCGSWLARDGAVSVDTSSD</sequence>
<evidence type="ECO:0000313" key="3">
    <source>
        <dbReference type="Proteomes" id="UP000240571"/>
    </source>
</evidence>
<dbReference type="OrthoDB" id="6900883at2"/>
<evidence type="ECO:0000256" key="1">
    <source>
        <dbReference type="SAM" id="Phobius"/>
    </source>
</evidence>
<dbReference type="Proteomes" id="UP000240571">
    <property type="component" value="Unassembled WGS sequence"/>
</dbReference>
<dbReference type="EMBL" id="PYWW01000059">
    <property type="protein sequence ID" value="PTC23258.1"/>
    <property type="molecule type" value="Genomic_DNA"/>
</dbReference>
<keyword evidence="1" id="KW-0472">Membrane</keyword>
<keyword evidence="1" id="KW-1133">Transmembrane helix</keyword>
<name>A0A2T4FIQ6_9PSED</name>
<reference evidence="2 3" key="1">
    <citation type="submission" date="2018-03" db="EMBL/GenBank/DDBJ databases">
        <title>Diversity of bacteria associated with corn roots inoculated with woodland soils in Canada, and Description of Pseudomonas aylmerense sp. nov.</title>
        <authorList>
            <person name="Tambong J.T."/>
            <person name="Xu R."/>
            <person name="Tchagang C."/>
        </authorList>
    </citation>
    <scope>NUCLEOTIDE SEQUENCE [LARGE SCALE GENOMIC DNA]</scope>
    <source>
        <strain evidence="2 3">S1E44</strain>
    </source>
</reference>
<accession>A0A2T4FIQ6</accession>
<dbReference type="AlphaFoldDB" id="A0A2T4FIQ6"/>
<gene>
    <name evidence="2" type="ORF">C9382_31000</name>
</gene>
<comment type="caution">
    <text evidence="2">The sequence shown here is derived from an EMBL/GenBank/DDBJ whole genome shotgun (WGS) entry which is preliminary data.</text>
</comment>
<evidence type="ECO:0000313" key="2">
    <source>
        <dbReference type="EMBL" id="PTC23258.1"/>
    </source>
</evidence>
<proteinExistence type="predicted"/>
<organism evidence="2 3">
    <name type="scientific">Pseudomonas aylmerensis</name>
    <dbReference type="NCBI Taxonomy" id="1869229"/>
    <lineage>
        <taxon>Bacteria</taxon>
        <taxon>Pseudomonadati</taxon>
        <taxon>Pseudomonadota</taxon>
        <taxon>Gammaproteobacteria</taxon>
        <taxon>Pseudomonadales</taxon>
        <taxon>Pseudomonadaceae</taxon>
        <taxon>Pseudomonas</taxon>
    </lineage>
</organism>